<dbReference type="SUPFAM" id="SSF89372">
    <property type="entry name" value="Fucose-specific lectin"/>
    <property type="match status" value="1"/>
</dbReference>
<proteinExistence type="predicted"/>
<accession>A0A8H5EC92</accession>
<evidence type="ECO:0008006" key="3">
    <source>
        <dbReference type="Google" id="ProtNLM"/>
    </source>
</evidence>
<dbReference type="PANTHER" id="PTHR34706">
    <property type="entry name" value="SLR1338 PROTEIN"/>
    <property type="match status" value="1"/>
</dbReference>
<organism evidence="1 2">
    <name type="scientific">Fusarium anthophilum</name>
    <dbReference type="NCBI Taxonomy" id="48485"/>
    <lineage>
        <taxon>Eukaryota</taxon>
        <taxon>Fungi</taxon>
        <taxon>Dikarya</taxon>
        <taxon>Ascomycota</taxon>
        <taxon>Pezizomycotina</taxon>
        <taxon>Sordariomycetes</taxon>
        <taxon>Hypocreomycetidae</taxon>
        <taxon>Hypocreales</taxon>
        <taxon>Nectriaceae</taxon>
        <taxon>Fusarium</taxon>
        <taxon>Fusarium fujikuroi species complex</taxon>
    </lineage>
</organism>
<dbReference type="Gene3D" id="2.120.10.70">
    <property type="entry name" value="Fucose-specific lectin"/>
    <property type="match status" value="1"/>
</dbReference>
<protein>
    <recommendedName>
        <fullName evidence="3">VWFA domain-containing protein</fullName>
    </recommendedName>
</protein>
<evidence type="ECO:0000313" key="2">
    <source>
        <dbReference type="Proteomes" id="UP000573603"/>
    </source>
</evidence>
<dbReference type="AlphaFoldDB" id="A0A8H5EC92"/>
<dbReference type="EMBL" id="JABEVY010000020">
    <property type="protein sequence ID" value="KAF5254541.1"/>
    <property type="molecule type" value="Genomic_DNA"/>
</dbReference>
<dbReference type="PANTHER" id="PTHR34706:SF3">
    <property type="entry name" value="ANKYRIN REPEAT PROTEIN (AFU_ORTHOLOGUE AFUA_7G06200)"/>
    <property type="match status" value="1"/>
</dbReference>
<gene>
    <name evidence="1" type="ORF">FANTH_799</name>
</gene>
<name>A0A8H5EC92_9HYPO</name>
<evidence type="ECO:0000313" key="1">
    <source>
        <dbReference type="EMBL" id="KAF5254541.1"/>
    </source>
</evidence>
<comment type="caution">
    <text evidence="1">The sequence shown here is derived from an EMBL/GenBank/DDBJ whole genome shotgun (WGS) entry which is preliminary data.</text>
</comment>
<dbReference type="Proteomes" id="UP000573603">
    <property type="component" value="Unassembled WGS sequence"/>
</dbReference>
<sequence length="419" mass="45574">MSGEIKTIARALRSAGHNTLPNGDLTFIDIQGRRLVEMVYDGEELKDQRMVATGLREDSTAAYAVAKDRIFAVYIGDDGHIKASEYDEDAEEWDEADLEGLGDVSVHDQGHVTVAGLPGMNLVVYQAPDGTIKTINHDKDSGTWTEDFDIPGSAATGTPIAGFSTDEALIVSFFGEDNEIHVHSQDYETGNWTEETIPDSSFDNTVDSIIVAKDKDSGNFEAYVLTANTVYNITKTGSRDTVGSFNRDGDFTPSTKAESGGCYGNNWGNYCGGGYRCYRGFAAADALVHLVARLGGDASLMHGLVSISLKKKVLEPLVFKKLDQDGKLDKPFLVLTITDGEPSPEPVDTFKKTIEECGRRLEQKDYPQESTMFLISQVGNDPHADKFLDSLSGDTAIDRVLFRSSGIFCIAKKGSSANR</sequence>
<keyword evidence="2" id="KW-1185">Reference proteome</keyword>
<reference evidence="1 2" key="1">
    <citation type="journal article" date="2020" name="BMC Genomics">
        <title>Correction to: Identification and distribution of gene clusters required for synthesis of sphingolipid metabolism inhibitors in diverse species of the filamentous fungus Fusarium.</title>
        <authorList>
            <person name="Kim H.S."/>
            <person name="Lohmar J.M."/>
            <person name="Busman M."/>
            <person name="Brown D.W."/>
            <person name="Naumann T.A."/>
            <person name="Divon H.H."/>
            <person name="Lysoe E."/>
            <person name="Uhlig S."/>
            <person name="Proctor R.H."/>
        </authorList>
    </citation>
    <scope>NUCLEOTIDE SEQUENCE [LARGE SCALE GENOMIC DNA]</scope>
    <source>
        <strain evidence="1 2">NRRL 25214</strain>
    </source>
</reference>